<dbReference type="Pfam" id="PF06150">
    <property type="entry name" value="ChaB"/>
    <property type="match status" value="1"/>
</dbReference>
<dbReference type="InterPro" id="IPR009317">
    <property type="entry name" value="ChaB"/>
</dbReference>
<protein>
    <submittedName>
        <fullName evidence="1">ChaB family protein</fullName>
    </submittedName>
</protein>
<gene>
    <name evidence="1" type="ORF">HAP48_011015</name>
</gene>
<dbReference type="EMBL" id="JAAOLE020000001">
    <property type="protein sequence ID" value="NVI43494.1"/>
    <property type="molecule type" value="Genomic_DNA"/>
</dbReference>
<reference evidence="1" key="1">
    <citation type="submission" date="2020-06" db="EMBL/GenBank/DDBJ databases">
        <title>Whole Genome Sequence of Bradyrhizobium sp. Strain 1S1.</title>
        <authorList>
            <person name="Bromfield E.S.P."/>
            <person name="Cloutier S."/>
        </authorList>
    </citation>
    <scope>NUCLEOTIDE SEQUENCE [LARGE SCALE GENOMIC DNA]</scope>
    <source>
        <strain evidence="1">1S1</strain>
    </source>
</reference>
<comment type="caution">
    <text evidence="1">The sequence shown here is derived from an EMBL/GenBank/DDBJ whole genome shotgun (WGS) entry which is preliminary data.</text>
</comment>
<name>A0A973VXS0_9BRAD</name>
<dbReference type="InterPro" id="IPR037205">
    <property type="entry name" value="ChaB_sf"/>
</dbReference>
<organism evidence="1">
    <name type="scientific">Bradyrhizobium septentrionale</name>
    <dbReference type="NCBI Taxonomy" id="1404411"/>
    <lineage>
        <taxon>Bacteria</taxon>
        <taxon>Pseudomonadati</taxon>
        <taxon>Pseudomonadota</taxon>
        <taxon>Alphaproteobacteria</taxon>
        <taxon>Hyphomicrobiales</taxon>
        <taxon>Nitrobacteraceae</taxon>
        <taxon>Bradyrhizobium</taxon>
    </lineage>
</organism>
<dbReference type="SUPFAM" id="SSF140376">
    <property type="entry name" value="ChaB-like"/>
    <property type="match status" value="1"/>
</dbReference>
<dbReference type="AlphaFoldDB" id="A0A973VXS0"/>
<sequence length="59" mass="6782">MQNHLPPHAQEIYREALNHGFAAHAGDRRQEEIAYRTAWSAVKRSYVKDGDHWVARAPA</sequence>
<dbReference type="Gene3D" id="1.10.1740.70">
    <property type="entry name" value="ChaB"/>
    <property type="match status" value="1"/>
</dbReference>
<evidence type="ECO:0000313" key="1">
    <source>
        <dbReference type="EMBL" id="NVI43494.1"/>
    </source>
</evidence>
<dbReference type="RefSeq" id="WP_165129329.1">
    <property type="nucleotide sequence ID" value="NZ_CP088285.1"/>
</dbReference>
<proteinExistence type="predicted"/>
<accession>A0A973VXS0</accession>